<dbReference type="AlphaFoldDB" id="A0A8S3HE62"/>
<dbReference type="Proteomes" id="UP000676336">
    <property type="component" value="Unassembled WGS sequence"/>
</dbReference>
<protein>
    <submittedName>
        <fullName evidence="1">Uncharacterized protein</fullName>
    </submittedName>
</protein>
<reference evidence="1" key="1">
    <citation type="submission" date="2021-02" db="EMBL/GenBank/DDBJ databases">
        <authorList>
            <person name="Nowell W R."/>
        </authorList>
    </citation>
    <scope>NUCLEOTIDE SEQUENCE</scope>
</reference>
<comment type="caution">
    <text evidence="1">The sequence shown here is derived from an EMBL/GenBank/DDBJ whole genome shotgun (WGS) entry which is preliminary data.</text>
</comment>
<dbReference type="EMBL" id="CAJOBI010318114">
    <property type="protein sequence ID" value="CAF5180500.1"/>
    <property type="molecule type" value="Genomic_DNA"/>
</dbReference>
<gene>
    <name evidence="1" type="ORF">SMN809_LOCUS68793</name>
</gene>
<evidence type="ECO:0000313" key="2">
    <source>
        <dbReference type="Proteomes" id="UP000676336"/>
    </source>
</evidence>
<evidence type="ECO:0000313" key="1">
    <source>
        <dbReference type="EMBL" id="CAF5180500.1"/>
    </source>
</evidence>
<sequence length="59" mass="6935">NNMTSNHYKVDDEIYVTNQLTHEDIQSLIKYLNNQIIHANTLTIPYSYSTEDGENFIEK</sequence>
<feature type="non-terminal residue" evidence="1">
    <location>
        <position position="1"/>
    </location>
</feature>
<proteinExistence type="predicted"/>
<accession>A0A8S3HE62</accession>
<name>A0A8S3HE62_9BILA</name>
<organism evidence="1 2">
    <name type="scientific">Rotaria magnacalcarata</name>
    <dbReference type="NCBI Taxonomy" id="392030"/>
    <lineage>
        <taxon>Eukaryota</taxon>
        <taxon>Metazoa</taxon>
        <taxon>Spiralia</taxon>
        <taxon>Gnathifera</taxon>
        <taxon>Rotifera</taxon>
        <taxon>Eurotatoria</taxon>
        <taxon>Bdelloidea</taxon>
        <taxon>Philodinida</taxon>
        <taxon>Philodinidae</taxon>
        <taxon>Rotaria</taxon>
    </lineage>
</organism>